<sequence length="175" mass="19908">MYQRAAVDIPRQHRFEMATHVASVLLQAHTSPFPATRHAGVVPDNDTSSNDDNRFLSCGNSSPNEEHTRACLFTVEVMVLELILGHNIEDCQFRKEYYGSDNLPNDQTDIYTARRWAKKVLGESGANVSDAVRRCRDCSFGPRPNFSDVRFREPVYEGVMKPLADYLKTWPEVMP</sequence>
<accession>A0AAN6U6K5</accession>
<dbReference type="Proteomes" id="UP001302602">
    <property type="component" value="Unassembled WGS sequence"/>
</dbReference>
<dbReference type="AlphaFoldDB" id="A0AAN6U6K5"/>
<organism evidence="1 2">
    <name type="scientific">Parathielavia appendiculata</name>
    <dbReference type="NCBI Taxonomy" id="2587402"/>
    <lineage>
        <taxon>Eukaryota</taxon>
        <taxon>Fungi</taxon>
        <taxon>Dikarya</taxon>
        <taxon>Ascomycota</taxon>
        <taxon>Pezizomycotina</taxon>
        <taxon>Sordariomycetes</taxon>
        <taxon>Sordariomycetidae</taxon>
        <taxon>Sordariales</taxon>
        <taxon>Chaetomiaceae</taxon>
        <taxon>Parathielavia</taxon>
    </lineage>
</organism>
<dbReference type="RefSeq" id="XP_062651168.1">
    <property type="nucleotide sequence ID" value="XM_062791041.1"/>
</dbReference>
<evidence type="ECO:0000313" key="1">
    <source>
        <dbReference type="EMBL" id="KAK4127397.1"/>
    </source>
</evidence>
<dbReference type="EMBL" id="MU853224">
    <property type="protein sequence ID" value="KAK4127397.1"/>
    <property type="molecule type" value="Genomic_DNA"/>
</dbReference>
<keyword evidence="2" id="KW-1185">Reference proteome</keyword>
<reference evidence="1" key="1">
    <citation type="journal article" date="2023" name="Mol. Phylogenet. Evol.">
        <title>Genome-scale phylogeny and comparative genomics of the fungal order Sordariales.</title>
        <authorList>
            <person name="Hensen N."/>
            <person name="Bonometti L."/>
            <person name="Westerberg I."/>
            <person name="Brannstrom I.O."/>
            <person name="Guillou S."/>
            <person name="Cros-Aarteil S."/>
            <person name="Calhoun S."/>
            <person name="Haridas S."/>
            <person name="Kuo A."/>
            <person name="Mondo S."/>
            <person name="Pangilinan J."/>
            <person name="Riley R."/>
            <person name="LaButti K."/>
            <person name="Andreopoulos B."/>
            <person name="Lipzen A."/>
            <person name="Chen C."/>
            <person name="Yan M."/>
            <person name="Daum C."/>
            <person name="Ng V."/>
            <person name="Clum A."/>
            <person name="Steindorff A."/>
            <person name="Ohm R.A."/>
            <person name="Martin F."/>
            <person name="Silar P."/>
            <person name="Natvig D.O."/>
            <person name="Lalanne C."/>
            <person name="Gautier V."/>
            <person name="Ament-Velasquez S.L."/>
            <person name="Kruys A."/>
            <person name="Hutchinson M.I."/>
            <person name="Powell A.J."/>
            <person name="Barry K."/>
            <person name="Miller A.N."/>
            <person name="Grigoriev I.V."/>
            <person name="Debuchy R."/>
            <person name="Gladieux P."/>
            <person name="Hiltunen Thoren M."/>
            <person name="Johannesson H."/>
        </authorList>
    </citation>
    <scope>NUCLEOTIDE SEQUENCE</scope>
    <source>
        <strain evidence="1">CBS 731.68</strain>
    </source>
</reference>
<dbReference type="PANTHER" id="PTHR35186">
    <property type="entry name" value="ANK_REP_REGION DOMAIN-CONTAINING PROTEIN"/>
    <property type="match status" value="1"/>
</dbReference>
<evidence type="ECO:0000313" key="2">
    <source>
        <dbReference type="Proteomes" id="UP001302602"/>
    </source>
</evidence>
<protein>
    <submittedName>
        <fullName evidence="1">Uncharacterized protein</fullName>
    </submittedName>
</protein>
<gene>
    <name evidence="1" type="ORF">N657DRAFT_631221</name>
</gene>
<name>A0AAN6U6K5_9PEZI</name>
<reference evidence="1" key="2">
    <citation type="submission" date="2023-05" db="EMBL/GenBank/DDBJ databases">
        <authorList>
            <consortium name="Lawrence Berkeley National Laboratory"/>
            <person name="Steindorff A."/>
            <person name="Hensen N."/>
            <person name="Bonometti L."/>
            <person name="Westerberg I."/>
            <person name="Brannstrom I.O."/>
            <person name="Guillou S."/>
            <person name="Cros-Aarteil S."/>
            <person name="Calhoun S."/>
            <person name="Haridas S."/>
            <person name="Kuo A."/>
            <person name="Mondo S."/>
            <person name="Pangilinan J."/>
            <person name="Riley R."/>
            <person name="Labutti K."/>
            <person name="Andreopoulos B."/>
            <person name="Lipzen A."/>
            <person name="Chen C."/>
            <person name="Yanf M."/>
            <person name="Daum C."/>
            <person name="Ng V."/>
            <person name="Clum A."/>
            <person name="Ohm R."/>
            <person name="Martin F."/>
            <person name="Silar P."/>
            <person name="Natvig D."/>
            <person name="Lalanne C."/>
            <person name="Gautier V."/>
            <person name="Ament-Velasquez S.L."/>
            <person name="Kruys A."/>
            <person name="Hutchinson M.I."/>
            <person name="Powell A.J."/>
            <person name="Barry K."/>
            <person name="Miller A.N."/>
            <person name="Grigoriev I.V."/>
            <person name="Debuchy R."/>
            <person name="Gladieux P."/>
            <person name="Thoren M.H."/>
            <person name="Johannesson H."/>
        </authorList>
    </citation>
    <scope>NUCLEOTIDE SEQUENCE</scope>
    <source>
        <strain evidence="1">CBS 731.68</strain>
    </source>
</reference>
<proteinExistence type="predicted"/>
<dbReference type="GeneID" id="87827810"/>
<dbReference type="PANTHER" id="PTHR35186:SF4">
    <property type="entry name" value="PRION-INHIBITION AND PROPAGATION HELO DOMAIN-CONTAINING PROTEIN"/>
    <property type="match status" value="1"/>
</dbReference>
<comment type="caution">
    <text evidence="1">The sequence shown here is derived from an EMBL/GenBank/DDBJ whole genome shotgun (WGS) entry which is preliminary data.</text>
</comment>